<evidence type="ECO:0000313" key="3">
    <source>
        <dbReference type="EMBL" id="KAF4624391.1"/>
    </source>
</evidence>
<feature type="region of interest" description="Disordered" evidence="1">
    <location>
        <begin position="604"/>
        <end position="636"/>
    </location>
</feature>
<keyword evidence="4" id="KW-1185">Reference proteome</keyword>
<dbReference type="PANTHER" id="PTHR24148">
    <property type="entry name" value="ANKYRIN REPEAT DOMAIN-CONTAINING PROTEIN 39 HOMOLOG-RELATED"/>
    <property type="match status" value="1"/>
</dbReference>
<reference evidence="3 4" key="1">
    <citation type="submission" date="2020-03" db="EMBL/GenBank/DDBJ databases">
        <title>Draft Genome Sequence of Cudoniella acicularis.</title>
        <authorList>
            <person name="Buettner E."/>
            <person name="Kellner H."/>
        </authorList>
    </citation>
    <scope>NUCLEOTIDE SEQUENCE [LARGE SCALE GENOMIC DNA]</scope>
    <source>
        <strain evidence="3 4">DSM 108380</strain>
    </source>
</reference>
<organism evidence="3 4">
    <name type="scientific">Cudoniella acicularis</name>
    <dbReference type="NCBI Taxonomy" id="354080"/>
    <lineage>
        <taxon>Eukaryota</taxon>
        <taxon>Fungi</taxon>
        <taxon>Dikarya</taxon>
        <taxon>Ascomycota</taxon>
        <taxon>Pezizomycotina</taxon>
        <taxon>Leotiomycetes</taxon>
        <taxon>Helotiales</taxon>
        <taxon>Tricladiaceae</taxon>
        <taxon>Cudoniella</taxon>
    </lineage>
</organism>
<feature type="compositionally biased region" description="Polar residues" evidence="1">
    <location>
        <begin position="659"/>
        <end position="673"/>
    </location>
</feature>
<dbReference type="EMBL" id="JAAMPI010001669">
    <property type="protein sequence ID" value="KAF4624391.1"/>
    <property type="molecule type" value="Genomic_DNA"/>
</dbReference>
<name>A0A8H4R7W3_9HELO</name>
<feature type="domain" description="Heterokaryon incompatibility" evidence="2">
    <location>
        <begin position="734"/>
        <end position="888"/>
    </location>
</feature>
<evidence type="ECO:0000259" key="2">
    <source>
        <dbReference type="Pfam" id="PF06985"/>
    </source>
</evidence>
<dbReference type="InterPro" id="IPR052895">
    <property type="entry name" value="HetReg/Transcr_Mod"/>
</dbReference>
<feature type="region of interest" description="Disordered" evidence="1">
    <location>
        <begin position="659"/>
        <end position="687"/>
    </location>
</feature>
<evidence type="ECO:0000256" key="1">
    <source>
        <dbReference type="SAM" id="MobiDB-lite"/>
    </source>
</evidence>
<sequence>MSDQTNQSATKGWNPDFERRLLTLLLRDRVNQSFTRTGTLPGDGGIALVGQKQLGVLWEILFDYILSKLSQSERKRVLDQTPVFQSFLAESSPSTPDHDQGDIILLVLHPSSDRDTIISCSTRMTNIRTMIQPGYEVLSCVIEDRAKTKPIQLNDSRVNIPENLEAALKQLRDPEQPRELWMDVLCAGESEPQIELIKQIYDRAQRVTVWLGTGSATSRIALAFVEHFRELPNDRQRLLVSWLWNYPDANLSDYEPGKLELIWAWHYKPPDVRPAVGFYYPLHKVPVRDEHSRVQIRQIFRSITAGQMSAMILELMRRTWWNRAWLLQKLLSNREVQIRCGQEVARLESFTELFDMVLEVGLGNKVLSPTYPTKEIRSMLLYYHNHATLAMKYGYRGTGILVSRPFQVPPVRPAVMDHIMMQMPCNPWGGSRKTGTNVRNEETYIIEAFAWSIGRILEQSDGEVNGILATAKIAGNLGLILSELSVRVSSGCIRRIRGNMLQAFAKGGANFPLPGERLRDGSVFGDQKDARKIMEIQRKLRLVSPGETLEGLLERLRKQELDRSAAKSLSVTGLSITTATLCDDEDVRCWLRILRALSLKPLSETHQRNVRSNPPDPEAQPKKLNRMHTEVSTEVQDAKDKDWAEKMLKYTEKTISEQASTTSGITKHSNASSIHKEERSNLETSSYEPLNSDLREIRLLILRPCETNDSDIYADLLTVSLLALDGLGINRYPYVALSYMWGEDGPLEEKKKICLDGKMKFVTGNLFSALQRLRDPRMPLLLWVDALCIDQSNICEKNKQIPLMSTIYQKAGHVFVWLGKEEPYFWKIMLSLALYDYEMDLRRYAADPKLQERIRDARDLVRSTAQSAGPLDELWLRPYWSRVWIVQEIILAQNVTVCCGPYIASWEAYKSVSTYYGVNSSPVDIFYAGQNVPPPARLAEIQARRVAAVHDDSGISLLDTLMLGRTRFATNPLDYIYAFLPIWDLEASKLVPDYNKSLMSASIDAFRCVVNEEGNLDILSACRQYRSRAEFENAMTEPWPTCGWRNRAFGRFSGDGLHLILNGFTFETINYVSDQEWPDSMEQHCVSYLNQFQEGHPYDTERALHVALAETTFLSQCTFPSGTLLMPYNEDWLIRHAELFLGFSFDGTDRIEKPIREDRGSLSDKKELMEAFVSFQRDDRGEIREIIQQCDSTDTIGDEFLTITGERVAFSALTDDKLVEISRDSVNQLNASISTSTHPSRFFVTKQGCIGRGPLPIQKGDQVCILFGAKLPFILREISPDVYVILGEAYVHGIMKGEAVRDHAVQDHIGSRKFIIR</sequence>
<feature type="domain" description="Heterokaryon incompatibility" evidence="2">
    <location>
        <begin position="135"/>
        <end position="328"/>
    </location>
</feature>
<dbReference type="Pfam" id="PF26639">
    <property type="entry name" value="Het-6_barrel"/>
    <property type="match status" value="1"/>
</dbReference>
<dbReference type="PANTHER" id="PTHR24148:SF64">
    <property type="entry name" value="HETEROKARYON INCOMPATIBILITY DOMAIN-CONTAINING PROTEIN"/>
    <property type="match status" value="1"/>
</dbReference>
<dbReference type="InterPro" id="IPR010730">
    <property type="entry name" value="HET"/>
</dbReference>
<protein>
    <recommendedName>
        <fullName evidence="2">Heterokaryon incompatibility domain-containing protein</fullName>
    </recommendedName>
</protein>
<evidence type="ECO:0000313" key="4">
    <source>
        <dbReference type="Proteomes" id="UP000566819"/>
    </source>
</evidence>
<accession>A0A8H4R7W3</accession>
<proteinExistence type="predicted"/>
<gene>
    <name evidence="3" type="ORF">G7Y89_g13780</name>
</gene>
<dbReference type="Proteomes" id="UP000566819">
    <property type="component" value="Unassembled WGS sequence"/>
</dbReference>
<dbReference type="Pfam" id="PF06985">
    <property type="entry name" value="HET"/>
    <property type="match status" value="2"/>
</dbReference>
<comment type="caution">
    <text evidence="3">The sequence shown here is derived from an EMBL/GenBank/DDBJ whole genome shotgun (WGS) entry which is preliminary data.</text>
</comment>
<feature type="compositionally biased region" description="Basic and acidic residues" evidence="1">
    <location>
        <begin position="627"/>
        <end position="636"/>
    </location>
</feature>
<dbReference type="OrthoDB" id="3598674at2759"/>